<proteinExistence type="predicted"/>
<name>A0A1M6EQQ2_9FIRM</name>
<gene>
    <name evidence="1" type="ORF">SAMN02745176_01647</name>
</gene>
<reference evidence="1 2" key="1">
    <citation type="submission" date="2016-11" db="EMBL/GenBank/DDBJ databases">
        <authorList>
            <person name="Jaros S."/>
            <person name="Januszkiewicz K."/>
            <person name="Wedrychowicz H."/>
        </authorList>
    </citation>
    <scope>NUCLEOTIDE SEQUENCE [LARGE SCALE GENOMIC DNA]</scope>
    <source>
        <strain evidence="1 2">DSM 19022</strain>
    </source>
</reference>
<accession>A0A1M6EQQ2</accession>
<evidence type="ECO:0000313" key="1">
    <source>
        <dbReference type="EMBL" id="SHI87804.1"/>
    </source>
</evidence>
<keyword evidence="2" id="KW-1185">Reference proteome</keyword>
<protein>
    <submittedName>
        <fullName evidence="1">Mu-like prophage I protein</fullName>
    </submittedName>
</protein>
<dbReference type="Pfam" id="PF10123">
    <property type="entry name" value="Mu-like_Pro"/>
    <property type="match status" value="1"/>
</dbReference>
<dbReference type="OrthoDB" id="2043985at2"/>
<dbReference type="EMBL" id="FQZS01000010">
    <property type="protein sequence ID" value="SHI87804.1"/>
    <property type="molecule type" value="Genomic_DNA"/>
</dbReference>
<dbReference type="InterPro" id="IPR012106">
    <property type="entry name" value="Phage_Mu_Gp1"/>
</dbReference>
<dbReference type="STRING" id="1122184.SAMN02745176_01647"/>
<evidence type="ECO:0000313" key="2">
    <source>
        <dbReference type="Proteomes" id="UP000184442"/>
    </source>
</evidence>
<dbReference type="PIRSF" id="PIRSF016624">
    <property type="entry name" value="Mu_prophg_I"/>
    <property type="match status" value="1"/>
</dbReference>
<dbReference type="Proteomes" id="UP000184442">
    <property type="component" value="Unassembled WGS sequence"/>
</dbReference>
<organism evidence="1 2">
    <name type="scientific">Lutispora thermophila DSM 19022</name>
    <dbReference type="NCBI Taxonomy" id="1122184"/>
    <lineage>
        <taxon>Bacteria</taxon>
        <taxon>Bacillati</taxon>
        <taxon>Bacillota</taxon>
        <taxon>Clostridia</taxon>
        <taxon>Lutisporales</taxon>
        <taxon>Lutisporaceae</taxon>
        <taxon>Lutispora</taxon>
    </lineage>
</organism>
<dbReference type="AlphaFoldDB" id="A0A1M6EQQ2"/>
<dbReference type="RefSeq" id="WP_073025733.1">
    <property type="nucleotide sequence ID" value="NZ_FQZS01000010.1"/>
</dbReference>
<sequence length="351" mass="38671">MAKLFVCSGGQSEVNGAPEKVKLLPLGHVKSQKGDFNVDEESFRLMKQAFLERGIDIVIDYEHQTLKDVQAPAGGWIKDLSIEDGAIVAKVEWTPQGKKYLENREYRYLSPVVLVRKSDNKAIVLHSVALTNTPAINGMFPIINSIKFNDYEGGNDMDILKKFAALLGLGEDATEEQVTEAIKAAVADAKKLKEGNENKNPEGGSEVEEKVVSNKVICEMLGLKAGAKTEDVAAAILALKNEKPEGMVSEKEFKELKDKIARREAEDAVLMALKAGKLTPAQKDWATQYALKDPEGFRAFVEKAPQSVPMGELDIETKVNKEDTFDEATLLICKQLGVSEEDLKKYGKDVR</sequence>